<keyword evidence="5" id="KW-1003">Cell membrane</keyword>
<dbReference type="AlphaFoldDB" id="A0A1A0DCB4"/>
<keyword evidence="6" id="KW-0812">Transmembrane</keyword>
<evidence type="ECO:0000256" key="11">
    <source>
        <dbReference type="ARBA" id="ARBA00023201"/>
    </source>
</evidence>
<keyword evidence="11" id="KW-0739">Sodium transport</keyword>
<gene>
    <name evidence="13" type="ORF">SRCM100623_01021</name>
</gene>
<evidence type="ECO:0000313" key="13">
    <source>
        <dbReference type="EMBL" id="OAZ72481.1"/>
    </source>
</evidence>
<evidence type="ECO:0000256" key="5">
    <source>
        <dbReference type="ARBA" id="ARBA00022475"/>
    </source>
</evidence>
<dbReference type="GeneID" id="60377282"/>
<proteinExistence type="inferred from homology"/>
<dbReference type="OMA" id="DHLDHFW"/>
<organism evidence="13 14">
    <name type="scientific">Acetobacter pasteurianus</name>
    <name type="common">Acetobacter turbidans</name>
    <dbReference type="NCBI Taxonomy" id="438"/>
    <lineage>
        <taxon>Bacteria</taxon>
        <taxon>Pseudomonadati</taxon>
        <taxon>Pseudomonadota</taxon>
        <taxon>Alphaproteobacteria</taxon>
        <taxon>Acetobacterales</taxon>
        <taxon>Acetobacteraceae</taxon>
        <taxon>Acetobacter</taxon>
    </lineage>
</organism>
<keyword evidence="3" id="KW-0813">Transport</keyword>
<evidence type="ECO:0000256" key="1">
    <source>
        <dbReference type="ARBA" id="ARBA00004651"/>
    </source>
</evidence>
<dbReference type="PATRIC" id="fig|438.15.peg.1176"/>
<dbReference type="Gene3D" id="6.10.140.1330">
    <property type="match status" value="1"/>
</dbReference>
<dbReference type="InterPro" id="IPR018422">
    <property type="entry name" value="Cation/H_exchanger_CPA1"/>
</dbReference>
<dbReference type="EMBL" id="LYUD01000099">
    <property type="protein sequence ID" value="OAZ72481.1"/>
    <property type="molecule type" value="Genomic_DNA"/>
</dbReference>
<dbReference type="GO" id="GO:0005886">
    <property type="term" value="C:plasma membrane"/>
    <property type="evidence" value="ECO:0007669"/>
    <property type="project" value="UniProtKB-SubCell"/>
</dbReference>
<evidence type="ECO:0000313" key="14">
    <source>
        <dbReference type="Proteomes" id="UP000093796"/>
    </source>
</evidence>
<keyword evidence="9" id="KW-0406">Ion transport</keyword>
<dbReference type="GO" id="GO:0098719">
    <property type="term" value="P:sodium ion import across plasma membrane"/>
    <property type="evidence" value="ECO:0007669"/>
    <property type="project" value="TreeGrafter"/>
</dbReference>
<evidence type="ECO:0000256" key="4">
    <source>
        <dbReference type="ARBA" id="ARBA00022449"/>
    </source>
</evidence>
<evidence type="ECO:0000259" key="12">
    <source>
        <dbReference type="Pfam" id="PF00999"/>
    </source>
</evidence>
<dbReference type="PANTHER" id="PTHR10110:SF195">
    <property type="entry name" value="NA(+)_H(+) ANTIPORTER NHAS2"/>
    <property type="match status" value="1"/>
</dbReference>
<dbReference type="RefSeq" id="WP_003625401.1">
    <property type="nucleotide sequence ID" value="NZ_CP039846.2"/>
</dbReference>
<evidence type="ECO:0000256" key="7">
    <source>
        <dbReference type="ARBA" id="ARBA00022989"/>
    </source>
</evidence>
<dbReference type="GO" id="GO:0015385">
    <property type="term" value="F:sodium:proton antiporter activity"/>
    <property type="evidence" value="ECO:0007669"/>
    <property type="project" value="InterPro"/>
</dbReference>
<comment type="caution">
    <text evidence="13">The sequence shown here is derived from an EMBL/GenBank/DDBJ whole genome shotgun (WGS) entry which is preliminary data.</text>
</comment>
<comment type="subcellular location">
    <subcellularLocation>
        <location evidence="1">Cell membrane</location>
        <topology evidence="1">Multi-pass membrane protein</topology>
    </subcellularLocation>
</comment>
<keyword evidence="4" id="KW-0050">Antiport</keyword>
<dbReference type="InterPro" id="IPR006153">
    <property type="entry name" value="Cation/H_exchanger_TM"/>
</dbReference>
<dbReference type="PANTHER" id="PTHR10110">
    <property type="entry name" value="SODIUM/HYDROGEN EXCHANGER"/>
    <property type="match status" value="1"/>
</dbReference>
<keyword evidence="8" id="KW-0915">Sodium</keyword>
<accession>A0A1A0DCB4</accession>
<evidence type="ECO:0000256" key="8">
    <source>
        <dbReference type="ARBA" id="ARBA00023053"/>
    </source>
</evidence>
<evidence type="ECO:0000256" key="2">
    <source>
        <dbReference type="ARBA" id="ARBA00007367"/>
    </source>
</evidence>
<reference evidence="13 14" key="1">
    <citation type="submission" date="2016-05" db="EMBL/GenBank/DDBJ databases">
        <title>Genome sequencing of Acetobacter pasteurianus strain SRCM100623.</title>
        <authorList>
            <person name="Song Y.R."/>
        </authorList>
    </citation>
    <scope>NUCLEOTIDE SEQUENCE [LARGE SCALE GENOMIC DNA]</scope>
    <source>
        <strain evidence="13 14">SRCM100623</strain>
    </source>
</reference>
<comment type="similarity">
    <text evidence="2">Belongs to the monovalent cation:proton antiporter 1 (CPA1) transporter (TC 2.A.36) family.</text>
</comment>
<protein>
    <submittedName>
        <fullName evidence="13">Na(+)/H(+) antiporter ApNhaP</fullName>
    </submittedName>
</protein>
<dbReference type="eggNOG" id="COG0025">
    <property type="taxonomic scope" value="Bacteria"/>
</dbReference>
<keyword evidence="7" id="KW-1133">Transmembrane helix</keyword>
<dbReference type="Pfam" id="PF00999">
    <property type="entry name" value="Na_H_Exchanger"/>
    <property type="match status" value="1"/>
</dbReference>
<dbReference type="OrthoDB" id="9774146at2"/>
<dbReference type="Proteomes" id="UP000093796">
    <property type="component" value="Unassembled WGS sequence"/>
</dbReference>
<sequence length="420" mass="44670">MPPFFNPLALFAIVITLATAFAIINHRYLHLPTTIGITAQALGVATILLFLEQAVPMPRMDAARAVLDSINLPATLLDGALSFLLFAGAQSVDQRELWQNRFSILALALLGTMLAVALFAAGMWMAFPLVGLAVSLPWCVVLGAILAPTDPVSVVGMLRRLGLPPRVQAIFAGESLFNDGVGVVVFAVAVQLAEAGTIGPLGDLVWQMVQEVGGGLLLGFLCGCLAVWCIRLVTDAHLELLISISLASGVYSLAKMLEVSGPVAAVTAGLALGMPRALGALSQHGQREIRNFWMMVDEVLNACLFVLIGFYVLSVPIRVPVLLAAVLAIPLSITVRALSVLLAMLPVYLRDSQRWRVLAIMTWGGLRGGISIALALSLEHGPMRDVLLAVCYAVVVFTILVQGLTMERVVRQVRLGAAEG</sequence>
<evidence type="ECO:0000256" key="9">
    <source>
        <dbReference type="ARBA" id="ARBA00023065"/>
    </source>
</evidence>
<evidence type="ECO:0000256" key="6">
    <source>
        <dbReference type="ARBA" id="ARBA00022692"/>
    </source>
</evidence>
<dbReference type="GO" id="GO:0015386">
    <property type="term" value="F:potassium:proton antiporter activity"/>
    <property type="evidence" value="ECO:0007669"/>
    <property type="project" value="TreeGrafter"/>
</dbReference>
<feature type="domain" description="Cation/H+ exchanger transmembrane" evidence="12">
    <location>
        <begin position="19"/>
        <end position="411"/>
    </location>
</feature>
<keyword evidence="10" id="KW-0472">Membrane</keyword>
<evidence type="ECO:0000256" key="3">
    <source>
        <dbReference type="ARBA" id="ARBA00022448"/>
    </source>
</evidence>
<name>A0A1A0DCB4_ACEPA</name>
<evidence type="ECO:0000256" key="10">
    <source>
        <dbReference type="ARBA" id="ARBA00023136"/>
    </source>
</evidence>
<dbReference type="GO" id="GO:0051453">
    <property type="term" value="P:regulation of intracellular pH"/>
    <property type="evidence" value="ECO:0007669"/>
    <property type="project" value="TreeGrafter"/>
</dbReference>